<feature type="chain" id="PRO_5005690354" evidence="3">
    <location>
        <begin position="26"/>
        <end position="175"/>
    </location>
</feature>
<evidence type="ECO:0000256" key="3">
    <source>
        <dbReference type="SAM" id="SignalP"/>
    </source>
</evidence>
<evidence type="ECO:0000256" key="1">
    <source>
        <dbReference type="SAM" id="Coils"/>
    </source>
</evidence>
<evidence type="ECO:0000313" key="4">
    <source>
        <dbReference type="EMBL" id="EMT51626.1"/>
    </source>
</evidence>
<dbReference type="GeneID" id="89498307"/>
<name>M8DXA8_9BACL</name>
<evidence type="ECO:0000313" key="5">
    <source>
        <dbReference type="Proteomes" id="UP000012081"/>
    </source>
</evidence>
<dbReference type="Proteomes" id="UP000012081">
    <property type="component" value="Unassembled WGS sequence"/>
</dbReference>
<reference evidence="4 5" key="1">
    <citation type="submission" date="2013-03" db="EMBL/GenBank/DDBJ databases">
        <title>Assembly of a new bacterial strain Brevibacillus borstelensis AK1.</title>
        <authorList>
            <person name="Rajan I."/>
            <person name="PoliReddy D."/>
            <person name="Sugumar T."/>
            <person name="Rathinam K."/>
            <person name="Alqarawi S."/>
            <person name="Khalil A.B."/>
            <person name="Sivakumar N."/>
        </authorList>
    </citation>
    <scope>NUCLEOTIDE SEQUENCE [LARGE SCALE GENOMIC DNA]</scope>
    <source>
        <strain evidence="4 5">AK1</strain>
    </source>
</reference>
<dbReference type="OrthoDB" id="2941987at2"/>
<evidence type="ECO:0000256" key="2">
    <source>
        <dbReference type="SAM" id="MobiDB-lite"/>
    </source>
</evidence>
<protein>
    <submittedName>
        <fullName evidence="4">Uncharacterized protein</fullName>
    </submittedName>
</protein>
<keyword evidence="1" id="KW-0175">Coiled coil</keyword>
<dbReference type="EMBL" id="APBN01000007">
    <property type="protein sequence ID" value="EMT51626.1"/>
    <property type="molecule type" value="Genomic_DNA"/>
</dbReference>
<feature type="coiled-coil region" evidence="1">
    <location>
        <begin position="84"/>
        <end position="135"/>
    </location>
</feature>
<feature type="region of interest" description="Disordered" evidence="2">
    <location>
        <begin position="28"/>
        <end position="53"/>
    </location>
</feature>
<sequence length="175" mass="19787">MKCWKSKLLAATLVIGLAVPSAALAMESRSDGLSPQTKQQQEHGEHGGGHGEHYKMKRLHHSHMGVHRQMYLTLLAEKYTPESAEEWKAALAERKRLKEAYRAQKAKQQNDAGQHQEHKEAMHALKEKYRDTHKEFHAAIESGDAAKIKSVLPKLLAEVKEGNKLLAKKLEEKKN</sequence>
<comment type="caution">
    <text evidence="4">The sequence shown here is derived from an EMBL/GenBank/DDBJ whole genome shotgun (WGS) entry which is preliminary data.</text>
</comment>
<keyword evidence="5" id="KW-1185">Reference proteome</keyword>
<dbReference type="AlphaFoldDB" id="M8DXA8"/>
<dbReference type="PATRIC" id="fig|1300222.3.peg.3546"/>
<feature type="signal peptide" evidence="3">
    <location>
        <begin position="1"/>
        <end position="25"/>
    </location>
</feature>
<organism evidence="4 5">
    <name type="scientific">Brevibacillus borstelensis AK1</name>
    <dbReference type="NCBI Taxonomy" id="1300222"/>
    <lineage>
        <taxon>Bacteria</taxon>
        <taxon>Bacillati</taxon>
        <taxon>Bacillota</taxon>
        <taxon>Bacilli</taxon>
        <taxon>Bacillales</taxon>
        <taxon>Paenibacillaceae</taxon>
        <taxon>Brevibacillus</taxon>
    </lineage>
</organism>
<accession>M8DXA8</accession>
<feature type="compositionally biased region" description="Basic and acidic residues" evidence="2">
    <location>
        <begin position="40"/>
        <end position="53"/>
    </location>
</feature>
<keyword evidence="3" id="KW-0732">Signal</keyword>
<dbReference type="STRING" id="1300222.I532_16918"/>
<dbReference type="RefSeq" id="WP_003389673.1">
    <property type="nucleotide sequence ID" value="NZ_APBN01000007.1"/>
</dbReference>
<proteinExistence type="predicted"/>
<gene>
    <name evidence="4" type="ORF">I532_16918</name>
</gene>